<proteinExistence type="predicted"/>
<protein>
    <submittedName>
        <fullName evidence="4">Membrane protein YeiB</fullName>
    </submittedName>
</protein>
<dbReference type="PANTHER" id="PTHR30590:SF2">
    <property type="entry name" value="INNER MEMBRANE PROTEIN"/>
    <property type="match status" value="1"/>
</dbReference>
<keyword evidence="2" id="KW-1133">Transmembrane helix</keyword>
<dbReference type="InterPro" id="IPR007349">
    <property type="entry name" value="DUF418"/>
</dbReference>
<feature type="transmembrane region" description="Helical" evidence="2">
    <location>
        <begin position="387"/>
        <end position="409"/>
    </location>
</feature>
<feature type="domain" description="DUF418" evidence="3">
    <location>
        <begin position="257"/>
        <end position="424"/>
    </location>
</feature>
<organism evidence="4 5">
    <name type="scientific">Cellulomonas iranensis</name>
    <dbReference type="NCBI Taxonomy" id="76862"/>
    <lineage>
        <taxon>Bacteria</taxon>
        <taxon>Bacillati</taxon>
        <taxon>Actinomycetota</taxon>
        <taxon>Actinomycetes</taxon>
        <taxon>Micrococcales</taxon>
        <taxon>Cellulomonadaceae</taxon>
        <taxon>Cellulomonas</taxon>
    </lineage>
</organism>
<accession>A0ABU0GEX1</accession>
<dbReference type="RefSeq" id="WP_307415643.1">
    <property type="nucleotide sequence ID" value="NZ_JAUSVM010000001.1"/>
</dbReference>
<evidence type="ECO:0000313" key="4">
    <source>
        <dbReference type="EMBL" id="MDQ0423904.1"/>
    </source>
</evidence>
<evidence type="ECO:0000313" key="5">
    <source>
        <dbReference type="Proteomes" id="UP001240250"/>
    </source>
</evidence>
<dbReference type="Pfam" id="PF04235">
    <property type="entry name" value="DUF418"/>
    <property type="match status" value="1"/>
</dbReference>
<keyword evidence="5" id="KW-1185">Reference proteome</keyword>
<feature type="transmembrane region" description="Helical" evidence="2">
    <location>
        <begin position="183"/>
        <end position="209"/>
    </location>
</feature>
<name>A0ABU0GEX1_9CELL</name>
<evidence type="ECO:0000256" key="1">
    <source>
        <dbReference type="SAM" id="MobiDB-lite"/>
    </source>
</evidence>
<feature type="transmembrane region" description="Helical" evidence="2">
    <location>
        <begin position="277"/>
        <end position="298"/>
    </location>
</feature>
<keyword evidence="2" id="KW-0812">Transmembrane</keyword>
<feature type="transmembrane region" description="Helical" evidence="2">
    <location>
        <begin position="229"/>
        <end position="256"/>
    </location>
</feature>
<dbReference type="Proteomes" id="UP001240250">
    <property type="component" value="Unassembled WGS sequence"/>
</dbReference>
<reference evidence="4 5" key="1">
    <citation type="submission" date="2023-07" db="EMBL/GenBank/DDBJ databases">
        <title>Sequencing the genomes of 1000 actinobacteria strains.</title>
        <authorList>
            <person name="Klenk H.-P."/>
        </authorList>
    </citation>
    <scope>NUCLEOTIDE SEQUENCE [LARGE SCALE GENOMIC DNA]</scope>
    <source>
        <strain evidence="4 5">DSM 14785</strain>
    </source>
</reference>
<dbReference type="PANTHER" id="PTHR30590">
    <property type="entry name" value="INNER MEMBRANE PROTEIN"/>
    <property type="match status" value="1"/>
</dbReference>
<sequence>MTTPFPSPGAPAGPPAAPPVPAAAPAPGAASAPAAPPAHVGPVPASARAVAPDVARGLALLGIAIANATAHVVGGAVGIGSRPVDGSTLDRVVDGVVSLFVDRRTMPMFALLYGYGIGVVVRRRAAAWVPWDACRSDLLRRAGVLLAFGAAHVLLLFGGDILTAYGVAGLLAVTLVRASDRTLLVVAGVSLIAAGLVNGAMESLVVMAASWDGGEAIAMPVDQTVLAGVLTRVSAGVVAAPIGALVALPLLLLGLWAARREVLERPADHLPLLRRTVVVGLAVSVLGAVPHASSVAGLRDPSALDVLGTGTLHLITGAAGGVAFAALVGWVVAARGLTLATLGPVGRALRAVGTRSLTCYLLQSVLFVLPLAPWAGGLGVGMGSAQVVAWGVGVWLVTVVVAVSLEAAGRRGPAEALYRRLVYRAATAA</sequence>
<feature type="region of interest" description="Disordered" evidence="1">
    <location>
        <begin position="1"/>
        <end position="38"/>
    </location>
</feature>
<dbReference type="EMBL" id="JAUSVM010000001">
    <property type="protein sequence ID" value="MDQ0423904.1"/>
    <property type="molecule type" value="Genomic_DNA"/>
</dbReference>
<feature type="transmembrane region" description="Helical" evidence="2">
    <location>
        <begin position="145"/>
        <end position="176"/>
    </location>
</feature>
<evidence type="ECO:0000256" key="2">
    <source>
        <dbReference type="SAM" id="Phobius"/>
    </source>
</evidence>
<gene>
    <name evidence="4" type="ORF">JO380_000285</name>
</gene>
<evidence type="ECO:0000259" key="3">
    <source>
        <dbReference type="Pfam" id="PF04235"/>
    </source>
</evidence>
<feature type="transmembrane region" description="Helical" evidence="2">
    <location>
        <begin position="357"/>
        <end position="375"/>
    </location>
</feature>
<comment type="caution">
    <text evidence="4">The sequence shown here is derived from an EMBL/GenBank/DDBJ whole genome shotgun (WGS) entry which is preliminary data.</text>
</comment>
<dbReference type="InterPro" id="IPR052529">
    <property type="entry name" value="Bact_Transport_Assoc"/>
</dbReference>
<keyword evidence="2" id="KW-0472">Membrane</keyword>
<feature type="compositionally biased region" description="Low complexity" evidence="1">
    <location>
        <begin position="25"/>
        <end position="38"/>
    </location>
</feature>
<feature type="transmembrane region" description="Helical" evidence="2">
    <location>
        <begin position="318"/>
        <end position="345"/>
    </location>
</feature>
<feature type="compositionally biased region" description="Pro residues" evidence="1">
    <location>
        <begin position="1"/>
        <end position="24"/>
    </location>
</feature>